<dbReference type="InterPro" id="IPR029058">
    <property type="entry name" value="AB_hydrolase_fold"/>
</dbReference>
<reference evidence="8" key="2">
    <citation type="submission" date="2015-06" db="UniProtKB">
        <authorList>
            <consortium name="EnsemblMetazoa"/>
        </authorList>
    </citation>
    <scope>IDENTIFICATION</scope>
</reference>
<dbReference type="AlphaFoldDB" id="T1H449"/>
<dbReference type="EnsemblMetazoa" id="MESCA011050-RA">
    <property type="protein sequence ID" value="MESCA011050-PA"/>
    <property type="gene ID" value="MESCA011050"/>
</dbReference>
<accession>T1H449</accession>
<dbReference type="Pfam" id="PF00561">
    <property type="entry name" value="Abhydrolase_1"/>
    <property type="match status" value="1"/>
</dbReference>
<dbReference type="HOGENOM" id="CLU_010974_0_3_1"/>
<dbReference type="FunFam" id="3.40.50.1820:FF:000179">
    <property type="entry name" value="Lipase"/>
    <property type="match status" value="1"/>
</dbReference>
<name>T1H449_MEGSC</name>
<keyword evidence="4" id="KW-0443">Lipid metabolism</keyword>
<keyword evidence="2" id="KW-0732">Signal</keyword>
<feature type="active site" description="Nucleophile" evidence="6">
    <location>
        <position position="136"/>
    </location>
</feature>
<dbReference type="OMA" id="LGIEMCQ"/>
<feature type="active site" description="Charge relay system" evidence="6">
    <location>
        <position position="327"/>
    </location>
</feature>
<dbReference type="GO" id="GO:0016042">
    <property type="term" value="P:lipid catabolic process"/>
    <property type="evidence" value="ECO:0007669"/>
    <property type="project" value="UniProtKB-KW"/>
</dbReference>
<dbReference type="InterPro" id="IPR025483">
    <property type="entry name" value="Lipase_euk"/>
</dbReference>
<dbReference type="EMBL" id="CAQQ02186990">
    <property type="status" value="NOT_ANNOTATED_CDS"/>
    <property type="molecule type" value="Genomic_DNA"/>
</dbReference>
<evidence type="ECO:0000256" key="5">
    <source>
        <dbReference type="ARBA" id="ARBA00023180"/>
    </source>
</evidence>
<proteinExistence type="inferred from homology"/>
<dbReference type="InterPro" id="IPR000073">
    <property type="entry name" value="AB_hydrolase_1"/>
</dbReference>
<organism evidence="8 9">
    <name type="scientific">Megaselia scalaris</name>
    <name type="common">Humpbacked fly</name>
    <name type="synonym">Phora scalaris</name>
    <dbReference type="NCBI Taxonomy" id="36166"/>
    <lineage>
        <taxon>Eukaryota</taxon>
        <taxon>Metazoa</taxon>
        <taxon>Ecdysozoa</taxon>
        <taxon>Arthropoda</taxon>
        <taxon>Hexapoda</taxon>
        <taxon>Insecta</taxon>
        <taxon>Pterygota</taxon>
        <taxon>Neoptera</taxon>
        <taxon>Endopterygota</taxon>
        <taxon>Diptera</taxon>
        <taxon>Brachycera</taxon>
        <taxon>Muscomorpha</taxon>
        <taxon>Platypezoidea</taxon>
        <taxon>Phoridae</taxon>
        <taxon>Megaseliini</taxon>
        <taxon>Megaselia</taxon>
    </lineage>
</organism>
<dbReference type="PIRSF" id="PIRSF000862">
    <property type="entry name" value="Steryl_ester_lip"/>
    <property type="match status" value="1"/>
</dbReference>
<feature type="active site" description="Charge relay system" evidence="6">
    <location>
        <position position="296"/>
    </location>
</feature>
<keyword evidence="5" id="KW-0325">Glycoprotein</keyword>
<evidence type="ECO:0000313" key="9">
    <source>
        <dbReference type="Proteomes" id="UP000015102"/>
    </source>
</evidence>
<comment type="similarity">
    <text evidence="1">Belongs to the AB hydrolase superfamily. Lipase family.</text>
</comment>
<keyword evidence="9" id="KW-1185">Reference proteome</keyword>
<dbReference type="Proteomes" id="UP000015102">
    <property type="component" value="Unassembled WGS sequence"/>
</dbReference>
<evidence type="ECO:0000313" key="8">
    <source>
        <dbReference type="EnsemblMetazoa" id="MESCA011050-PA"/>
    </source>
</evidence>
<evidence type="ECO:0000256" key="4">
    <source>
        <dbReference type="ARBA" id="ARBA00023098"/>
    </source>
</evidence>
<evidence type="ECO:0000256" key="1">
    <source>
        <dbReference type="ARBA" id="ARBA00010701"/>
    </source>
</evidence>
<evidence type="ECO:0000256" key="3">
    <source>
        <dbReference type="ARBA" id="ARBA00022963"/>
    </source>
</evidence>
<feature type="domain" description="AB hydrolase-1" evidence="7">
    <location>
        <begin position="42"/>
        <end position="332"/>
    </location>
</feature>
<dbReference type="STRING" id="36166.T1H449"/>
<dbReference type="SUPFAM" id="SSF53474">
    <property type="entry name" value="alpha/beta-Hydrolases"/>
    <property type="match status" value="1"/>
</dbReference>
<protein>
    <recommendedName>
        <fullName evidence="7">AB hydrolase-1 domain-containing protein</fullName>
    </recommendedName>
</protein>
<evidence type="ECO:0000256" key="2">
    <source>
        <dbReference type="ARBA" id="ARBA00022729"/>
    </source>
</evidence>
<sequence length="351" mass="39362">MKFFQADRIKNDGYPVETHTVITSDKYILTLHRIPPKNSNSPVIFLMHGLSSSSSDFVILGPKRALAYKLSDAGYDVWMGNARGNTFSRKHEILSPYTLAFWRFSWNEIGIYDLPAMIDYILEKTQNQQIHYIGHSQGTTTLLVLLSEKPEYNKKLQSAHLLAPAAFMGHMKSISIISTCPSLSVPNPAAATGSIPIMTTDFEKDIASFSCDVIPGLKEFCKLSIFEISGFDHKNLNESLLADIYATSPAGASASQLYITVKNSFLENLENLIMVPPSYSLNNTLVPTFLYYGQNDFISAPEDVLRLRNELSNVKLFYKVSDPMWTHLDFIWATNADSMVYEKVLKGIESV</sequence>
<dbReference type="Gene3D" id="3.40.50.1820">
    <property type="entry name" value="alpha/beta hydrolase"/>
    <property type="match status" value="1"/>
</dbReference>
<reference evidence="9" key="1">
    <citation type="submission" date="2013-02" db="EMBL/GenBank/DDBJ databases">
        <authorList>
            <person name="Hughes D."/>
        </authorList>
    </citation>
    <scope>NUCLEOTIDE SEQUENCE</scope>
    <source>
        <strain>Durham</strain>
        <strain evidence="9">NC isolate 2 -- Noor lab</strain>
    </source>
</reference>
<evidence type="ECO:0000259" key="7">
    <source>
        <dbReference type="Pfam" id="PF00561"/>
    </source>
</evidence>
<dbReference type="PANTHER" id="PTHR11005">
    <property type="entry name" value="LYSOSOMAL ACID LIPASE-RELATED"/>
    <property type="match status" value="1"/>
</dbReference>
<dbReference type="GO" id="GO:0016788">
    <property type="term" value="F:hydrolase activity, acting on ester bonds"/>
    <property type="evidence" value="ECO:0007669"/>
    <property type="project" value="InterPro"/>
</dbReference>
<keyword evidence="3" id="KW-0442">Lipid degradation</keyword>
<evidence type="ECO:0000256" key="6">
    <source>
        <dbReference type="PIRSR" id="PIRSR000862-1"/>
    </source>
</evidence>